<dbReference type="InterPro" id="IPR001343">
    <property type="entry name" value="Hemolysn_Ca-bd"/>
</dbReference>
<dbReference type="InterPro" id="IPR018511">
    <property type="entry name" value="Hemolysin-typ_Ca-bd_CS"/>
</dbReference>
<dbReference type="Gene3D" id="2.150.10.10">
    <property type="entry name" value="Serralysin-like metalloprotease, C-terminal"/>
    <property type="match status" value="2"/>
</dbReference>
<dbReference type="Pfam" id="PF00353">
    <property type="entry name" value="HemolysinCabind"/>
    <property type="match status" value="2"/>
</dbReference>
<dbReference type="RefSeq" id="WP_156847329.1">
    <property type="nucleotide sequence ID" value="NZ_CACRSK010000003.1"/>
</dbReference>
<evidence type="ECO:0000256" key="1">
    <source>
        <dbReference type="SAM" id="Coils"/>
    </source>
</evidence>
<reference evidence="2" key="1">
    <citation type="submission" date="2019-11" db="EMBL/GenBank/DDBJ databases">
        <authorList>
            <person name="Feng L."/>
        </authorList>
    </citation>
    <scope>NUCLEOTIDE SEQUENCE</scope>
    <source>
        <strain evidence="2">CUreolyticusLFYP111</strain>
    </source>
</reference>
<organism evidence="2">
    <name type="scientific">Campylobacter ureolyticus</name>
    <dbReference type="NCBI Taxonomy" id="827"/>
    <lineage>
        <taxon>Bacteria</taxon>
        <taxon>Pseudomonadati</taxon>
        <taxon>Campylobacterota</taxon>
        <taxon>Epsilonproteobacteria</taxon>
        <taxon>Campylobacterales</taxon>
        <taxon>Campylobacteraceae</taxon>
        <taxon>Campylobacter</taxon>
    </lineage>
</organism>
<sequence length="949" mass="106477">MSREIIANNELDKAEMRLKNSKNEILNISKSSSELGSYAIQLFEDTDFKKNIGGAFGIISGFIVDLTNHEDIKRAILNGSVDVVTGILFKTTPAGLVAGYFVGKALKNAVNDIYDWATNNTSDKPEVTNGFVKVIMPNKTVYVRPVQDLALRKILKISSEPQGSISGGNKNDVLFGGNGNDTLNGGYGKDILIGGKGYDEYYTDDGDIIKDIDHKGSVYFSGGKLTGGKYDKSKKAYVGNNGEIYKLSGSTLKVYKGSSSITIENYSKSKNSLGITLLDQGEISITISDNEKAEGNNGEQSMNFDIKVNGEIPKGEYAIININGQEYLIGTPNPKYNIDTSKYKRTLTYTHKWQGNEEKEEDKKFIISGSVVKSSQDLKVKEIISGNGKIIDDDKDDKQDPEDVDPIIIDLNKNKITSAKLNNTTYFDHDNNNFKEATSWIDKGDAFLALDKNSNGLIDNGNELFGNHTISNTRFKYTNNKATNGYEALKAYDLNGDNVIDSKDEIYDKLVLWKDSNQNAITDKGELIKLKDSGIVSIDLNYKNTNTDEKGNTIKQSSTVTFEDGSTTIANDVWFKVNLDKTKQTSIDEMIKDTLINLNKRQDELIKEYKENNNLNTNDLNDDESLQNILNSDEVLKTYNDKLNTLFTIKSLPQVKAFGNLSSLQEAMANNPKLATMMNLYLLMDEKTKKENISDIIYEWAGVSSVDDSSMRGQVKEKDMIVYEKLSGKPFMQRGYSRNPRQNASAIIIDKIQVFKNYVYANIELQTTYQEVNLDIDTMKFDGKEYRYDFSSIDEYLKTLCNENKKQDIIKFINILKTSLTYKPVATNHLNDYVKNTLPNSLKEFKIFIATLLNNRKIGNDNNQTIYGSNQTDVINGKGGDDKFYGAGGDDLYEFDKNFGNDIIYDTQGDNEIVFTDGIALKDLSFKKLNNDLVILQNKNYINNKTVFY</sequence>
<dbReference type="AlphaFoldDB" id="A0A6N2SN05"/>
<protein>
    <submittedName>
        <fullName evidence="2">Leukotoxin</fullName>
    </submittedName>
</protein>
<name>A0A6N2SN05_9BACT</name>
<dbReference type="PANTHER" id="PTHR39431">
    <property type="entry name" value="FRPA/C-RELATED PROTEIN"/>
    <property type="match status" value="1"/>
</dbReference>
<keyword evidence="1" id="KW-0175">Coiled coil</keyword>
<feature type="coiled-coil region" evidence="1">
    <location>
        <begin position="4"/>
        <end position="31"/>
    </location>
</feature>
<dbReference type="InterPro" id="IPR011049">
    <property type="entry name" value="Serralysin-like_metalloprot_C"/>
</dbReference>
<dbReference type="EMBL" id="CACRSK010000003">
    <property type="protein sequence ID" value="VYS94516.1"/>
    <property type="molecule type" value="Genomic_DNA"/>
</dbReference>
<dbReference type="SUPFAM" id="SSF51120">
    <property type="entry name" value="beta-Roll"/>
    <property type="match status" value="2"/>
</dbReference>
<evidence type="ECO:0000313" key="2">
    <source>
        <dbReference type="EMBL" id="VYS94516.1"/>
    </source>
</evidence>
<proteinExistence type="predicted"/>
<gene>
    <name evidence="2" type="primary">lktA</name>
    <name evidence="2" type="ORF">CULFYP111_00966</name>
</gene>
<dbReference type="PROSITE" id="PS00330">
    <property type="entry name" value="HEMOLYSIN_CALCIUM"/>
    <property type="match status" value="2"/>
</dbReference>
<accession>A0A6N2SN05</accession>
<dbReference type="PANTHER" id="PTHR39431:SF1">
    <property type="entry name" value="FRPA_C-RELATED PROTEIN"/>
    <property type="match status" value="1"/>
</dbReference>
<dbReference type="GO" id="GO:0005509">
    <property type="term" value="F:calcium ion binding"/>
    <property type="evidence" value="ECO:0007669"/>
    <property type="project" value="InterPro"/>
</dbReference>
<dbReference type="PRINTS" id="PR00313">
    <property type="entry name" value="CABNDNGRPT"/>
</dbReference>